<dbReference type="EMBL" id="RBZO01000019">
    <property type="protein sequence ID" value="RKQ14618.1"/>
    <property type="molecule type" value="Genomic_DNA"/>
</dbReference>
<proteinExistence type="predicted"/>
<keyword evidence="2" id="KW-1185">Reference proteome</keyword>
<dbReference type="Gene3D" id="3.30.1780.10">
    <property type="entry name" value="ornithine cyclodeaminase, domain 1"/>
    <property type="match status" value="1"/>
</dbReference>
<dbReference type="InterPro" id="IPR003462">
    <property type="entry name" value="ODC_Mu_crystall"/>
</dbReference>
<dbReference type="AlphaFoldDB" id="A0A494YWL2"/>
<dbReference type="Pfam" id="PF02423">
    <property type="entry name" value="OCD_Mu_crystall"/>
    <property type="match status" value="1"/>
</dbReference>
<dbReference type="Gene3D" id="3.40.50.720">
    <property type="entry name" value="NAD(P)-binding Rossmann-like Domain"/>
    <property type="match status" value="1"/>
</dbReference>
<reference evidence="1 2" key="1">
    <citation type="journal article" date="2015" name="Antonie Van Leeuwenhoek">
        <title>Oceanobacillus bengalensis sp. nov., a bacterium isolated from seawater of the Bay of Bengal.</title>
        <authorList>
            <person name="Yongchang O."/>
            <person name="Xiang W."/>
            <person name="Wang G."/>
        </authorList>
    </citation>
    <scope>NUCLEOTIDE SEQUENCE [LARGE SCALE GENOMIC DNA]</scope>
    <source>
        <strain evidence="1 2">MCCC 1K00260</strain>
    </source>
</reference>
<dbReference type="OrthoDB" id="9792005at2"/>
<evidence type="ECO:0000313" key="2">
    <source>
        <dbReference type="Proteomes" id="UP000281813"/>
    </source>
</evidence>
<dbReference type="SUPFAM" id="SSF51735">
    <property type="entry name" value="NAD(P)-binding Rossmann-fold domains"/>
    <property type="match status" value="1"/>
</dbReference>
<dbReference type="InterPro" id="IPR036291">
    <property type="entry name" value="NAD(P)-bd_dom_sf"/>
</dbReference>
<name>A0A494YWL2_9BACI</name>
<evidence type="ECO:0000313" key="1">
    <source>
        <dbReference type="EMBL" id="RKQ14618.1"/>
    </source>
</evidence>
<organism evidence="1 2">
    <name type="scientific">Oceanobacillus bengalensis</name>
    <dbReference type="NCBI Taxonomy" id="1435466"/>
    <lineage>
        <taxon>Bacteria</taxon>
        <taxon>Bacillati</taxon>
        <taxon>Bacillota</taxon>
        <taxon>Bacilli</taxon>
        <taxon>Bacillales</taxon>
        <taxon>Bacillaceae</taxon>
        <taxon>Oceanobacillus</taxon>
    </lineage>
</organism>
<dbReference type="InterPro" id="IPR023401">
    <property type="entry name" value="ODC_N"/>
</dbReference>
<dbReference type="PIRSF" id="PIRSF001439">
    <property type="entry name" value="CryM"/>
    <property type="match status" value="1"/>
</dbReference>
<dbReference type="Proteomes" id="UP000281813">
    <property type="component" value="Unassembled WGS sequence"/>
</dbReference>
<dbReference type="GO" id="GO:0005737">
    <property type="term" value="C:cytoplasm"/>
    <property type="evidence" value="ECO:0007669"/>
    <property type="project" value="TreeGrafter"/>
</dbReference>
<comment type="caution">
    <text evidence="1">The sequence shown here is derived from an EMBL/GenBank/DDBJ whole genome shotgun (WGS) entry which is preliminary data.</text>
</comment>
<dbReference type="RefSeq" id="WP_121132216.1">
    <property type="nucleotide sequence ID" value="NZ_JBHUFK010000060.1"/>
</dbReference>
<protein>
    <submittedName>
        <fullName evidence="1">Ornithine cyclodeaminase family protein</fullName>
    </submittedName>
</protein>
<gene>
    <name evidence="1" type="ORF">D8M05_12310</name>
</gene>
<accession>A0A494YWL2</accession>
<dbReference type="PANTHER" id="PTHR13812:SF19">
    <property type="entry name" value="KETIMINE REDUCTASE MU-CRYSTALLIN"/>
    <property type="match status" value="1"/>
</dbReference>
<dbReference type="PANTHER" id="PTHR13812">
    <property type="entry name" value="KETIMINE REDUCTASE MU-CRYSTALLIN"/>
    <property type="match status" value="1"/>
</dbReference>
<sequence>MLYLNEYDIRRAITMEDTIDAIDAAYKIYDAKQFQMPTRMQIANNENTLIVMPCMTTSAIATKLVTSFPNNKKHPTLHGSVILNSSKTGEILAILDGSFITGIRTGAIGGSAIRHLAKSNIRKIAIIGTGVQGLYQAIAACTVHPITDIFLYNRTYEKIDTLIDSFKEWIDYPVALHKTESVVEAIQDAEIIITTTTSHTPVLPNDASLLQGKLIIGIGSFQPNMREFPRELYDTTDHIFIDSHDAINESGDLKTPLDHNWISKNNIHEISTHIVHSSTITHKPDKSIVFKSTGMALFDTVVANVIYQKAIEKGVGIQLI</sequence>